<reference evidence="11 12" key="1">
    <citation type="submission" date="2021-08" db="EMBL/GenBank/DDBJ databases">
        <title>The genome sequence of Chitinophaga sp. B61.</title>
        <authorList>
            <person name="Zhang X."/>
        </authorList>
    </citation>
    <scope>NUCLEOTIDE SEQUENCE [LARGE SCALE GENOMIC DNA]</scope>
    <source>
        <strain evidence="11 12">B61</strain>
    </source>
</reference>
<dbReference type="GO" id="GO:0016301">
    <property type="term" value="F:kinase activity"/>
    <property type="evidence" value="ECO:0007669"/>
    <property type="project" value="UniProtKB-KW"/>
</dbReference>
<dbReference type="Gene3D" id="1.25.40.10">
    <property type="entry name" value="Tetratricopeptide repeat domain"/>
    <property type="match status" value="2"/>
</dbReference>
<keyword evidence="9" id="KW-0472">Membrane</keyword>
<dbReference type="PANTHER" id="PTHR41523:SF8">
    <property type="entry name" value="ETHYLENE RESPONSE SENSOR PROTEIN"/>
    <property type="match status" value="1"/>
</dbReference>
<dbReference type="SUPFAM" id="SSF55874">
    <property type="entry name" value="ATPase domain of HSP90 chaperone/DNA topoisomerase II/histidine kinase"/>
    <property type="match status" value="1"/>
</dbReference>
<dbReference type="PROSITE" id="PS50005">
    <property type="entry name" value="TPR"/>
    <property type="match status" value="1"/>
</dbReference>
<dbReference type="InterPro" id="IPR003594">
    <property type="entry name" value="HATPase_dom"/>
</dbReference>
<feature type="repeat" description="TPR" evidence="8">
    <location>
        <begin position="245"/>
        <end position="278"/>
    </location>
</feature>
<evidence type="ECO:0000256" key="5">
    <source>
        <dbReference type="ARBA" id="ARBA00022741"/>
    </source>
</evidence>
<evidence type="ECO:0000256" key="9">
    <source>
        <dbReference type="SAM" id="Phobius"/>
    </source>
</evidence>
<evidence type="ECO:0000256" key="3">
    <source>
        <dbReference type="ARBA" id="ARBA00022553"/>
    </source>
</evidence>
<evidence type="ECO:0000256" key="2">
    <source>
        <dbReference type="ARBA" id="ARBA00012438"/>
    </source>
</evidence>
<keyword evidence="4" id="KW-0808">Transferase</keyword>
<evidence type="ECO:0000259" key="10">
    <source>
        <dbReference type="SMART" id="SM00387"/>
    </source>
</evidence>
<dbReference type="InterPro" id="IPR011990">
    <property type="entry name" value="TPR-like_helical_dom_sf"/>
</dbReference>
<keyword evidence="3" id="KW-0597">Phosphoprotein</keyword>
<evidence type="ECO:0000256" key="1">
    <source>
        <dbReference type="ARBA" id="ARBA00000085"/>
    </source>
</evidence>
<dbReference type="Gene3D" id="3.30.565.10">
    <property type="entry name" value="Histidine kinase-like ATPase, C-terminal domain"/>
    <property type="match status" value="1"/>
</dbReference>
<sequence>MSGIRYILFITYLLFTFHGWATTYTYSSDQKAPTDIPAVQRLWELGDKLLNSPHPSPAAIDSVMLLGRQIVAQSRHLQYLQGTGLGSLLISRAHRHKGLNEEAKPFAREALRILRTAGTDAQKAEAFIELGNCYSNSEADLPEKIHLFEEGIAVWRQIGDTLKQASLLEFTGDLYHLKQDYRNSLDRLEKALVLYKSIGHKNLQGVYALIGAVHTDNSNFVEGLRYNLLAVETGEQLKDSSSLMASIYNRLAVAYYGIDYNKQAMEFYQKGLALSYKNNDAVSIQNFQINIGELLIRMKQYKQGLDSLDAGVYTHPLTDIYDISYVTIRYLRTYLYLHDYKNAAIHYRKMLDIYNSGKINEQERSILSAYLSLYLVETGNYTAAIPYLDKLAVHQTPFLITNSMVAHLRFRTDSALGNLSAAIKDFQVYKGLADSLTNLAQARQLGQLQLQFETDQKDKDIRLLVQKSQLQEASLQKERVIRYFIIGGVVGLIIFLGLVYARYRSNKRTNIQLESQQGEINTRNETLKGLLEEKEWLLKEIHHRVKNNLQIIISLLNTQSQYLNNKDALAAIRNSQQRMYSMSLIHQRLYQTENLGKIDMYWYIPEMIGYIKDSLEADQRISFFMECDDIELDVVEAVPIGLILNEAVSNALKYAFPGGRKGSIQIRFQSHPAGMCQLSVADNGVGIPPGKDILASASLGMSLMQGLSQQLDGDFELTDNQPGVSVKVTFRCREFISNEQTDTLT</sequence>
<feature type="domain" description="Histidine kinase/HSP90-like ATPase" evidence="10">
    <location>
        <begin position="635"/>
        <end position="734"/>
    </location>
</feature>
<dbReference type="Gene3D" id="3.30.450.20">
    <property type="entry name" value="PAS domain"/>
    <property type="match status" value="1"/>
</dbReference>
<evidence type="ECO:0000256" key="4">
    <source>
        <dbReference type="ARBA" id="ARBA00022679"/>
    </source>
</evidence>
<keyword evidence="9" id="KW-0812">Transmembrane</keyword>
<dbReference type="InterPro" id="IPR011495">
    <property type="entry name" value="Sig_transdc_His_kin_sub2_dim/P"/>
</dbReference>
<comment type="caution">
    <text evidence="11">The sequence shown here is derived from an EMBL/GenBank/DDBJ whole genome shotgun (WGS) entry which is preliminary data.</text>
</comment>
<evidence type="ECO:0000256" key="8">
    <source>
        <dbReference type="PROSITE-ProRule" id="PRU00339"/>
    </source>
</evidence>
<keyword evidence="6 11" id="KW-0418">Kinase</keyword>
<dbReference type="SUPFAM" id="SSF48452">
    <property type="entry name" value="TPR-like"/>
    <property type="match status" value="2"/>
</dbReference>
<evidence type="ECO:0000256" key="6">
    <source>
        <dbReference type="ARBA" id="ARBA00022777"/>
    </source>
</evidence>
<keyword evidence="12" id="KW-1185">Reference proteome</keyword>
<name>A0ABS7GJ18_9BACT</name>
<gene>
    <name evidence="11" type="ORF">K1Y79_23875</name>
</gene>
<keyword evidence="9" id="KW-1133">Transmembrane helix</keyword>
<dbReference type="EMBL" id="JAICCF010000004">
    <property type="protein sequence ID" value="MBW8687396.1"/>
    <property type="molecule type" value="Genomic_DNA"/>
</dbReference>
<organism evidence="11 12">
    <name type="scientific">Chitinophaga rhizophila</name>
    <dbReference type="NCBI Taxonomy" id="2866212"/>
    <lineage>
        <taxon>Bacteria</taxon>
        <taxon>Pseudomonadati</taxon>
        <taxon>Bacteroidota</taxon>
        <taxon>Chitinophagia</taxon>
        <taxon>Chitinophagales</taxon>
        <taxon>Chitinophagaceae</taxon>
        <taxon>Chitinophaga</taxon>
    </lineage>
</organism>
<dbReference type="Pfam" id="PF02518">
    <property type="entry name" value="HATPase_c"/>
    <property type="match status" value="1"/>
</dbReference>
<dbReference type="InterPro" id="IPR019734">
    <property type="entry name" value="TPR_rpt"/>
</dbReference>
<evidence type="ECO:0000256" key="7">
    <source>
        <dbReference type="ARBA" id="ARBA00022840"/>
    </source>
</evidence>
<dbReference type="Proteomes" id="UP000812961">
    <property type="component" value="Unassembled WGS sequence"/>
</dbReference>
<dbReference type="PANTHER" id="PTHR41523">
    <property type="entry name" value="TWO-COMPONENT SYSTEM SENSOR PROTEIN"/>
    <property type="match status" value="1"/>
</dbReference>
<evidence type="ECO:0000313" key="11">
    <source>
        <dbReference type="EMBL" id="MBW8687396.1"/>
    </source>
</evidence>
<proteinExistence type="predicted"/>
<protein>
    <recommendedName>
        <fullName evidence="2">histidine kinase</fullName>
        <ecNumber evidence="2">2.7.13.3</ecNumber>
    </recommendedName>
</protein>
<keyword evidence="5" id="KW-0547">Nucleotide-binding</keyword>
<comment type="catalytic activity">
    <reaction evidence="1">
        <text>ATP + protein L-histidine = ADP + protein N-phospho-L-histidine.</text>
        <dbReference type="EC" id="2.7.13.3"/>
    </reaction>
</comment>
<dbReference type="RefSeq" id="WP_220252709.1">
    <property type="nucleotide sequence ID" value="NZ_JAICCF010000004.1"/>
</dbReference>
<evidence type="ECO:0000313" key="12">
    <source>
        <dbReference type="Proteomes" id="UP000812961"/>
    </source>
</evidence>
<dbReference type="InterPro" id="IPR036890">
    <property type="entry name" value="HATPase_C_sf"/>
</dbReference>
<accession>A0ABS7GJ18</accession>
<feature type="transmembrane region" description="Helical" evidence="9">
    <location>
        <begin position="480"/>
        <end position="501"/>
    </location>
</feature>
<dbReference type="EC" id="2.7.13.3" evidence="2"/>
<dbReference type="Pfam" id="PF07568">
    <property type="entry name" value="HisKA_2"/>
    <property type="match status" value="1"/>
</dbReference>
<dbReference type="SMART" id="SM00387">
    <property type="entry name" value="HATPase_c"/>
    <property type="match status" value="1"/>
</dbReference>
<keyword evidence="8" id="KW-0802">TPR repeat</keyword>
<keyword evidence="7" id="KW-0067">ATP-binding</keyword>